<keyword evidence="4" id="KW-1185">Reference proteome</keyword>
<dbReference type="EMBL" id="QKVK01000002">
    <property type="protein sequence ID" value="PZF78187.1"/>
    <property type="molecule type" value="Genomic_DNA"/>
</dbReference>
<comment type="caution">
    <text evidence="3">The sequence shown here is derived from an EMBL/GenBank/DDBJ whole genome shotgun (WGS) entry which is preliminary data.</text>
</comment>
<dbReference type="Proteomes" id="UP000248795">
    <property type="component" value="Unassembled WGS sequence"/>
</dbReference>
<sequence length="519" mass="55100">MGNLMRTGTSRVSLLRQFRDDEGGAILVWATLVFVVLLGLVSLALDGARIMNLNSNLQEIADAAALSGAKELDGRSDAITRAADKAKNYLVNNPRWSDVAKSGIQIASVTAYSSLNPLTVATSGKDGVYLRVKTVNRSTNVFFTTVTQGFVSTNATATARSGFSACAPIQSFMCNPFENEAGYTIKGGATNWMSKVTPGQQFILAGGSGGSPGNWGLIDPPASNGHNPHDQVAFWAEQKPANCALVDPKNTINYPDPGNNASAAYPGQNVRFDTYVSNPKDVDNTSAPIVIDGWAPSSGAKCANDVNTTSVKSGSTTTYPFKQADADNGATYTSYCNSTNKGSCPLPRDRTYTMFTDDKAFKLSGQGGGVHIDDLKAYWANHHSGTLPASFKTRYDVYSCEAKEALKAGDCPEGKFTAASEARESSAPKCTTMGTADRRLLNVAIVDCKYWGVTGSSTPLPPFTLLAQFFMTERGLSTVALDGTSIANGDQGKVYAELVNTFPPNSEGSGLYQIVQLVE</sequence>
<feature type="transmembrane region" description="Helical" evidence="1">
    <location>
        <begin position="26"/>
        <end position="45"/>
    </location>
</feature>
<evidence type="ECO:0000313" key="3">
    <source>
        <dbReference type="EMBL" id="PZF78187.1"/>
    </source>
</evidence>
<evidence type="ECO:0000259" key="2">
    <source>
        <dbReference type="Pfam" id="PF13400"/>
    </source>
</evidence>
<protein>
    <recommendedName>
        <fullName evidence="2">Putative Flp pilus-assembly TadG-like N-terminal domain-containing protein</fullName>
    </recommendedName>
</protein>
<gene>
    <name evidence="3" type="ORF">DK847_07180</name>
</gene>
<keyword evidence="1" id="KW-1133">Transmembrane helix</keyword>
<evidence type="ECO:0000256" key="1">
    <source>
        <dbReference type="SAM" id="Phobius"/>
    </source>
</evidence>
<dbReference type="InterPro" id="IPR028087">
    <property type="entry name" value="Tad_N"/>
</dbReference>
<proteinExistence type="predicted"/>
<name>A0A2W2BR09_9HYPH</name>
<dbReference type="AlphaFoldDB" id="A0A2W2BR09"/>
<feature type="domain" description="Putative Flp pilus-assembly TadG-like N-terminal" evidence="2">
    <location>
        <begin position="24"/>
        <end position="70"/>
    </location>
</feature>
<keyword evidence="1" id="KW-0472">Membrane</keyword>
<accession>A0A2W2BR09</accession>
<dbReference type="RefSeq" id="WP_111197209.1">
    <property type="nucleotide sequence ID" value="NZ_QKVK01000002.1"/>
</dbReference>
<reference evidence="4" key="1">
    <citation type="submission" date="2018-06" db="EMBL/GenBank/DDBJ databases">
        <title>Aestuariibacter litoralis strain KCTC 52945T.</title>
        <authorList>
            <person name="Li X."/>
            <person name="Salam N."/>
            <person name="Li J.-L."/>
            <person name="Chen Y.-M."/>
            <person name="Yang Z.-W."/>
            <person name="Zhang L.-Y."/>
            <person name="Han M.-X."/>
            <person name="Xiao M."/>
            <person name="Li W.-J."/>
        </authorList>
    </citation>
    <scope>NUCLEOTIDE SEQUENCE [LARGE SCALE GENOMIC DNA]</scope>
    <source>
        <strain evidence="4">KCTC 52945</strain>
    </source>
</reference>
<keyword evidence="1" id="KW-0812">Transmembrane</keyword>
<organism evidence="3 4">
    <name type="scientific">Aestuariivirga litoralis</name>
    <dbReference type="NCBI Taxonomy" id="2650924"/>
    <lineage>
        <taxon>Bacteria</taxon>
        <taxon>Pseudomonadati</taxon>
        <taxon>Pseudomonadota</taxon>
        <taxon>Alphaproteobacteria</taxon>
        <taxon>Hyphomicrobiales</taxon>
        <taxon>Aestuariivirgaceae</taxon>
        <taxon>Aestuariivirga</taxon>
    </lineage>
</organism>
<evidence type="ECO:0000313" key="4">
    <source>
        <dbReference type="Proteomes" id="UP000248795"/>
    </source>
</evidence>
<dbReference type="Pfam" id="PF13400">
    <property type="entry name" value="Tad"/>
    <property type="match status" value="1"/>
</dbReference>